<sequence>MRLEIRAADSEDGAALRDFYRWLRQDDDGPEQVGLAPDAAGPTGAMGAMEVVEVVLTQSFALATLTMQYAGWRRSTAARPPTAGFTFTRASDGLSVTVAGGSDDEVRRVMALLADAPPPPDSGGPNPL</sequence>
<dbReference type="Pfam" id="PF19953">
    <property type="entry name" value="EACC1"/>
    <property type="match status" value="1"/>
</dbReference>
<evidence type="ECO:0000313" key="2">
    <source>
        <dbReference type="Proteomes" id="UP001344658"/>
    </source>
</evidence>
<proteinExistence type="predicted"/>
<dbReference type="InterPro" id="IPR045428">
    <property type="entry name" value="EACC1"/>
</dbReference>
<gene>
    <name evidence="1" type="ORF">V2S66_17920</name>
</gene>
<reference evidence="1 2" key="1">
    <citation type="submission" date="2023-12" db="EMBL/GenBank/DDBJ databases">
        <title>Streptomyces sp. V4-01.</title>
        <authorList>
            <person name="Somphong A."/>
            <person name="Phongsopitanun W."/>
        </authorList>
    </citation>
    <scope>NUCLEOTIDE SEQUENCE [LARGE SCALE GENOMIC DNA]</scope>
    <source>
        <strain evidence="1 2">V4-01</strain>
    </source>
</reference>
<name>A0ABU7PDH8_9ACTN</name>
<protein>
    <submittedName>
        <fullName evidence="1">Uncharacterized protein</fullName>
    </submittedName>
</protein>
<evidence type="ECO:0000313" key="1">
    <source>
        <dbReference type="EMBL" id="MEE4543841.1"/>
    </source>
</evidence>
<accession>A0ABU7PDH8</accession>
<dbReference type="EMBL" id="JAZEWV010000013">
    <property type="protein sequence ID" value="MEE4543841.1"/>
    <property type="molecule type" value="Genomic_DNA"/>
</dbReference>
<dbReference type="Proteomes" id="UP001344658">
    <property type="component" value="Unassembled WGS sequence"/>
</dbReference>
<organism evidence="1 2">
    <name type="scientific">Actinacidiphila polyblastidii</name>
    <dbReference type="NCBI Taxonomy" id="3110430"/>
    <lineage>
        <taxon>Bacteria</taxon>
        <taxon>Bacillati</taxon>
        <taxon>Actinomycetota</taxon>
        <taxon>Actinomycetes</taxon>
        <taxon>Kitasatosporales</taxon>
        <taxon>Streptomycetaceae</taxon>
        <taxon>Actinacidiphila</taxon>
    </lineage>
</organism>
<comment type="caution">
    <text evidence="1">The sequence shown here is derived from an EMBL/GenBank/DDBJ whole genome shotgun (WGS) entry which is preliminary data.</text>
</comment>
<keyword evidence="2" id="KW-1185">Reference proteome</keyword>
<dbReference type="RefSeq" id="WP_330796619.1">
    <property type="nucleotide sequence ID" value="NZ_JAZEWV010000013.1"/>
</dbReference>